<protein>
    <recommendedName>
        <fullName evidence="2">Xylanase inhibitor N-terminal domain-containing protein</fullName>
    </recommendedName>
</protein>
<dbReference type="PANTHER" id="PTHR13683">
    <property type="entry name" value="ASPARTYL PROTEASES"/>
    <property type="match status" value="1"/>
</dbReference>
<organism evidence="3 4">
    <name type="scientific">Malus baccata</name>
    <name type="common">Siberian crab apple</name>
    <name type="synonym">Pyrus baccata</name>
    <dbReference type="NCBI Taxonomy" id="106549"/>
    <lineage>
        <taxon>Eukaryota</taxon>
        <taxon>Viridiplantae</taxon>
        <taxon>Streptophyta</taxon>
        <taxon>Embryophyta</taxon>
        <taxon>Tracheophyta</taxon>
        <taxon>Spermatophyta</taxon>
        <taxon>Magnoliopsida</taxon>
        <taxon>eudicotyledons</taxon>
        <taxon>Gunneridae</taxon>
        <taxon>Pentapetalae</taxon>
        <taxon>rosids</taxon>
        <taxon>fabids</taxon>
        <taxon>Rosales</taxon>
        <taxon>Rosaceae</taxon>
        <taxon>Amygdaloideae</taxon>
        <taxon>Maleae</taxon>
        <taxon>Malus</taxon>
    </lineage>
</organism>
<dbReference type="InterPro" id="IPR032861">
    <property type="entry name" value="TAXi_N"/>
</dbReference>
<dbReference type="Gene3D" id="2.40.70.10">
    <property type="entry name" value="Acid Proteases"/>
    <property type="match status" value="1"/>
</dbReference>
<sequence>MSDSHNQSQLRNLPDCPLSSQMDLSTHHIQPCSTTVSGLLAKAKLSLNGILGLSQGPLSVVSQLSSQGITPNVFSHCLKGDGDGGGILVLGEILEPSIVYTPLVPKLISGEFLYGFSPDTPKWKQWLIRRHTNQVAKNCDCAPLDAFVQSVYVIYTTFSIQACICYVH</sequence>
<dbReference type="Pfam" id="PF14543">
    <property type="entry name" value="TAXi_N"/>
    <property type="match status" value="1"/>
</dbReference>
<proteinExistence type="inferred from homology"/>
<evidence type="ECO:0000313" key="4">
    <source>
        <dbReference type="Proteomes" id="UP000315295"/>
    </source>
</evidence>
<dbReference type="AlphaFoldDB" id="A0A540MRE9"/>
<dbReference type="GO" id="GO:0006508">
    <property type="term" value="P:proteolysis"/>
    <property type="evidence" value="ECO:0007669"/>
    <property type="project" value="InterPro"/>
</dbReference>
<accession>A0A540MRE9</accession>
<evidence type="ECO:0000256" key="1">
    <source>
        <dbReference type="ARBA" id="ARBA00007447"/>
    </source>
</evidence>
<dbReference type="PANTHER" id="PTHR13683:SF875">
    <property type="entry name" value="EUKARYOTIC ASPARTYL PROTEASE FAMILY PROTEIN"/>
    <property type="match status" value="1"/>
</dbReference>
<dbReference type="InterPro" id="IPR001461">
    <property type="entry name" value="Aspartic_peptidase_A1"/>
</dbReference>
<dbReference type="Proteomes" id="UP000315295">
    <property type="component" value="Unassembled WGS sequence"/>
</dbReference>
<dbReference type="STRING" id="106549.A0A540MRE9"/>
<name>A0A540MRE9_MALBA</name>
<feature type="domain" description="Xylanase inhibitor N-terminal" evidence="2">
    <location>
        <begin position="32"/>
        <end position="91"/>
    </location>
</feature>
<reference evidence="3 4" key="1">
    <citation type="journal article" date="2019" name="G3 (Bethesda)">
        <title>Sequencing of a Wild Apple (Malus baccata) Genome Unravels the Differences Between Cultivated and Wild Apple Species Regarding Disease Resistance and Cold Tolerance.</title>
        <authorList>
            <person name="Chen X."/>
        </authorList>
    </citation>
    <scope>NUCLEOTIDE SEQUENCE [LARGE SCALE GENOMIC DNA]</scope>
    <source>
        <strain evidence="4">cv. Shandingzi</strain>
        <tissue evidence="3">Leaves</tissue>
    </source>
</reference>
<dbReference type="EMBL" id="VIEB01000196">
    <property type="protein sequence ID" value="TQE01352.1"/>
    <property type="molecule type" value="Genomic_DNA"/>
</dbReference>
<keyword evidence="4" id="KW-1185">Reference proteome</keyword>
<dbReference type="SUPFAM" id="SSF50630">
    <property type="entry name" value="Acid proteases"/>
    <property type="match status" value="1"/>
</dbReference>
<evidence type="ECO:0000259" key="2">
    <source>
        <dbReference type="Pfam" id="PF14543"/>
    </source>
</evidence>
<dbReference type="InterPro" id="IPR021109">
    <property type="entry name" value="Peptidase_aspartic_dom_sf"/>
</dbReference>
<comment type="similarity">
    <text evidence="1">Belongs to the peptidase A1 family.</text>
</comment>
<dbReference type="GO" id="GO:0004190">
    <property type="term" value="F:aspartic-type endopeptidase activity"/>
    <property type="evidence" value="ECO:0007669"/>
    <property type="project" value="InterPro"/>
</dbReference>
<gene>
    <name evidence="3" type="ORF">C1H46_013032</name>
</gene>
<comment type="caution">
    <text evidence="3">The sequence shown here is derived from an EMBL/GenBank/DDBJ whole genome shotgun (WGS) entry which is preliminary data.</text>
</comment>
<evidence type="ECO:0000313" key="3">
    <source>
        <dbReference type="EMBL" id="TQE01352.1"/>
    </source>
</evidence>